<keyword evidence="8" id="KW-0139">CF(1)</keyword>
<gene>
    <name evidence="10" type="ORF">G3N55_10155</name>
</gene>
<dbReference type="InterPro" id="IPR035968">
    <property type="entry name" value="ATP_synth_F1_ATPase_gsu"/>
</dbReference>
<dbReference type="Proteomes" id="UP000469346">
    <property type="component" value="Unassembled WGS sequence"/>
</dbReference>
<comment type="similarity">
    <text evidence="3">Belongs to the ATPase gamma chain family.</text>
</comment>
<dbReference type="PANTHER" id="PTHR11693:SF22">
    <property type="entry name" value="ATP SYNTHASE SUBUNIT GAMMA, MITOCHONDRIAL"/>
    <property type="match status" value="1"/>
</dbReference>
<evidence type="ECO:0000256" key="3">
    <source>
        <dbReference type="ARBA" id="ARBA00007681"/>
    </source>
</evidence>
<dbReference type="PANTHER" id="PTHR11693">
    <property type="entry name" value="ATP SYNTHASE GAMMA CHAIN"/>
    <property type="match status" value="1"/>
</dbReference>
<evidence type="ECO:0000256" key="5">
    <source>
        <dbReference type="ARBA" id="ARBA00022781"/>
    </source>
</evidence>
<sequence>PVDPDRFAHLAGRPWPSRSRPAFSLSPARLFPALVREYLFAVLFRTTAESLAGEHGARMLAMQAAERNISDRLQELRTRYNRERQEAITGELLDVVAGYEALSGSRAG</sequence>
<organism evidence="10 11">
    <name type="scientific">Dissulfurirhabdus thermomarina</name>
    <dbReference type="NCBI Taxonomy" id="1765737"/>
    <lineage>
        <taxon>Bacteria</taxon>
        <taxon>Deltaproteobacteria</taxon>
        <taxon>Dissulfurirhabdaceae</taxon>
        <taxon>Dissulfurirhabdus</taxon>
    </lineage>
</organism>
<evidence type="ECO:0000256" key="7">
    <source>
        <dbReference type="ARBA" id="ARBA00023136"/>
    </source>
</evidence>
<evidence type="ECO:0000256" key="8">
    <source>
        <dbReference type="ARBA" id="ARBA00023196"/>
    </source>
</evidence>
<keyword evidence="11" id="KW-1185">Reference proteome</keyword>
<keyword evidence="5" id="KW-0375">Hydrogen ion transport</keyword>
<evidence type="ECO:0000256" key="2">
    <source>
        <dbReference type="ARBA" id="ARBA00004170"/>
    </source>
</evidence>
<keyword evidence="6" id="KW-0406">Ion transport</keyword>
<protein>
    <submittedName>
        <fullName evidence="10">F0F1 ATP synthase subunit gamma</fullName>
    </submittedName>
</protein>
<dbReference type="Gene3D" id="1.10.287.80">
    <property type="entry name" value="ATP synthase, gamma subunit, helix hairpin domain"/>
    <property type="match status" value="1"/>
</dbReference>
<dbReference type="AlphaFoldDB" id="A0A6N9TPJ7"/>
<evidence type="ECO:0000313" key="11">
    <source>
        <dbReference type="Proteomes" id="UP000469346"/>
    </source>
</evidence>
<keyword evidence="9" id="KW-0066">ATP synthesis</keyword>
<evidence type="ECO:0000256" key="6">
    <source>
        <dbReference type="ARBA" id="ARBA00023065"/>
    </source>
</evidence>
<dbReference type="InterPro" id="IPR000131">
    <property type="entry name" value="ATP_synth_F1_gsu"/>
</dbReference>
<evidence type="ECO:0000256" key="9">
    <source>
        <dbReference type="ARBA" id="ARBA00023310"/>
    </source>
</evidence>
<keyword evidence="7" id="KW-0472">Membrane</keyword>
<comment type="caution">
    <text evidence="10">The sequence shown here is derived from an EMBL/GenBank/DDBJ whole genome shotgun (WGS) entry which is preliminary data.</text>
</comment>
<evidence type="ECO:0000313" key="10">
    <source>
        <dbReference type="EMBL" id="NDY43201.1"/>
    </source>
</evidence>
<comment type="function">
    <text evidence="1">Produces ATP from ADP in the presence of a proton gradient across the membrane. The gamma chain is believed to be important in regulating ATPase activity and the flow of protons through the CF(0) complex.</text>
</comment>
<proteinExistence type="inferred from homology"/>
<dbReference type="RefSeq" id="WP_181448062.1">
    <property type="nucleotide sequence ID" value="NZ_JAAGRR010000131.1"/>
</dbReference>
<comment type="subcellular location">
    <subcellularLocation>
        <location evidence="2">Membrane</location>
        <topology evidence="2">Peripheral membrane protein</topology>
    </subcellularLocation>
</comment>
<keyword evidence="4" id="KW-0813">Transport</keyword>
<feature type="non-terminal residue" evidence="10">
    <location>
        <position position="1"/>
    </location>
</feature>
<name>A0A6N9TPJ7_DISTH</name>
<dbReference type="SUPFAM" id="SSF52943">
    <property type="entry name" value="ATP synthase (F1-ATPase), gamma subunit"/>
    <property type="match status" value="1"/>
</dbReference>
<dbReference type="PRINTS" id="PR00126">
    <property type="entry name" value="ATPASEGAMMA"/>
</dbReference>
<dbReference type="EMBL" id="JAAGRR010000131">
    <property type="protein sequence ID" value="NDY43201.1"/>
    <property type="molecule type" value="Genomic_DNA"/>
</dbReference>
<evidence type="ECO:0000256" key="1">
    <source>
        <dbReference type="ARBA" id="ARBA00003456"/>
    </source>
</evidence>
<reference evidence="10 11" key="1">
    <citation type="submission" date="2020-02" db="EMBL/GenBank/DDBJ databases">
        <title>Comparative genomics of sulfur disproportionating microorganisms.</title>
        <authorList>
            <person name="Ward L.M."/>
            <person name="Bertran E."/>
            <person name="Johnston D.T."/>
        </authorList>
    </citation>
    <scope>NUCLEOTIDE SEQUENCE [LARGE SCALE GENOMIC DNA]</scope>
    <source>
        <strain evidence="10 11">DSM 100025</strain>
    </source>
</reference>
<dbReference type="Pfam" id="PF00231">
    <property type="entry name" value="ATP-synt"/>
    <property type="match status" value="1"/>
</dbReference>
<dbReference type="GO" id="GO:0046933">
    <property type="term" value="F:proton-transporting ATP synthase activity, rotational mechanism"/>
    <property type="evidence" value="ECO:0007669"/>
    <property type="project" value="InterPro"/>
</dbReference>
<accession>A0A6N9TPJ7</accession>
<dbReference type="GO" id="GO:0045259">
    <property type="term" value="C:proton-transporting ATP synthase complex"/>
    <property type="evidence" value="ECO:0007669"/>
    <property type="project" value="UniProtKB-KW"/>
</dbReference>
<evidence type="ECO:0000256" key="4">
    <source>
        <dbReference type="ARBA" id="ARBA00022448"/>
    </source>
</evidence>